<feature type="transmembrane region" description="Helical" evidence="14">
    <location>
        <begin position="326"/>
        <end position="351"/>
    </location>
</feature>
<feature type="transmembrane region" description="Helical" evidence="14">
    <location>
        <begin position="277"/>
        <end position="306"/>
    </location>
</feature>
<evidence type="ECO:0000256" key="14">
    <source>
        <dbReference type="SAM" id="Phobius"/>
    </source>
</evidence>
<keyword evidence="4" id="KW-1003">Cell membrane</keyword>
<dbReference type="AlphaFoldDB" id="A0A9X1CDT7"/>
<reference evidence="15" key="1">
    <citation type="submission" date="2021-03" db="EMBL/GenBank/DDBJ databases">
        <title>Genomic Encyclopedia of Type Strains, Phase IV (KMG-IV): sequencing the most valuable type-strain genomes for metagenomic binning, comparative biology and taxonomic classification.</title>
        <authorList>
            <person name="Goeker M."/>
        </authorList>
    </citation>
    <scope>NUCLEOTIDE SEQUENCE</scope>
    <source>
        <strain evidence="15">DSM 107338</strain>
    </source>
</reference>
<feature type="transmembrane region" description="Helical" evidence="14">
    <location>
        <begin position="439"/>
        <end position="457"/>
    </location>
</feature>
<dbReference type="InterPro" id="IPR050277">
    <property type="entry name" value="Sodium:Solute_Symporter"/>
</dbReference>
<feature type="transmembrane region" description="Helical" evidence="14">
    <location>
        <begin position="245"/>
        <end position="265"/>
    </location>
</feature>
<comment type="subcellular location">
    <subcellularLocation>
        <location evidence="1">Cell membrane</location>
        <topology evidence="1">Multi-pass membrane protein</topology>
    </subcellularLocation>
</comment>
<evidence type="ECO:0000256" key="11">
    <source>
        <dbReference type="ARBA" id="ARBA00023201"/>
    </source>
</evidence>
<name>A0A9X1CDT7_9BACI</name>
<dbReference type="Gene3D" id="1.20.1730.10">
    <property type="entry name" value="Sodium/glucose cotransporter"/>
    <property type="match status" value="1"/>
</dbReference>
<dbReference type="PROSITE" id="PS50283">
    <property type="entry name" value="NA_SOLUT_SYMP_3"/>
    <property type="match status" value="1"/>
</dbReference>
<dbReference type="GO" id="GO:0015293">
    <property type="term" value="F:symporter activity"/>
    <property type="evidence" value="ECO:0007669"/>
    <property type="project" value="UniProtKB-KW"/>
</dbReference>
<accession>A0A9X1CDT7</accession>
<dbReference type="GO" id="GO:0005886">
    <property type="term" value="C:plasma membrane"/>
    <property type="evidence" value="ECO:0007669"/>
    <property type="project" value="UniProtKB-SubCell"/>
</dbReference>
<evidence type="ECO:0000256" key="10">
    <source>
        <dbReference type="ARBA" id="ARBA00023136"/>
    </source>
</evidence>
<dbReference type="Proteomes" id="UP001138793">
    <property type="component" value="Unassembled WGS sequence"/>
</dbReference>
<dbReference type="GO" id="GO:0006814">
    <property type="term" value="P:sodium ion transport"/>
    <property type="evidence" value="ECO:0007669"/>
    <property type="project" value="UniProtKB-KW"/>
</dbReference>
<evidence type="ECO:0000256" key="7">
    <source>
        <dbReference type="ARBA" id="ARBA00022989"/>
    </source>
</evidence>
<keyword evidence="7 14" id="KW-1133">Transmembrane helix</keyword>
<evidence type="ECO:0000256" key="1">
    <source>
        <dbReference type="ARBA" id="ARBA00004651"/>
    </source>
</evidence>
<evidence type="ECO:0000256" key="6">
    <source>
        <dbReference type="ARBA" id="ARBA00022847"/>
    </source>
</evidence>
<dbReference type="OrthoDB" id="9810181at2"/>
<keyword evidence="16" id="KW-1185">Reference proteome</keyword>
<protein>
    <submittedName>
        <fullName evidence="15">SSS family transporter</fullName>
    </submittedName>
</protein>
<comment type="caution">
    <text evidence="15">The sequence shown here is derived from an EMBL/GenBank/DDBJ whole genome shotgun (WGS) entry which is preliminary data.</text>
</comment>
<keyword evidence="3" id="KW-0813">Transport</keyword>
<comment type="catalytic activity">
    <reaction evidence="12">
        <text>L-proline(in) + Na(+)(in) = L-proline(out) + Na(+)(out)</text>
        <dbReference type="Rhea" id="RHEA:28967"/>
        <dbReference type="ChEBI" id="CHEBI:29101"/>
        <dbReference type="ChEBI" id="CHEBI:60039"/>
    </reaction>
</comment>
<dbReference type="Pfam" id="PF00474">
    <property type="entry name" value="SSF"/>
    <property type="match status" value="1"/>
</dbReference>
<gene>
    <name evidence="15" type="ORF">J2Z64_000767</name>
</gene>
<keyword evidence="11" id="KW-0739">Sodium transport</keyword>
<proteinExistence type="inferred from homology"/>
<feature type="transmembrane region" description="Helical" evidence="14">
    <location>
        <begin position="127"/>
        <end position="144"/>
    </location>
</feature>
<dbReference type="InterPro" id="IPR038377">
    <property type="entry name" value="Na/Glc_symporter_sf"/>
</dbReference>
<evidence type="ECO:0000256" key="2">
    <source>
        <dbReference type="ARBA" id="ARBA00006434"/>
    </source>
</evidence>
<feature type="transmembrane region" description="Helical" evidence="14">
    <location>
        <begin position="47"/>
        <end position="68"/>
    </location>
</feature>
<evidence type="ECO:0000256" key="4">
    <source>
        <dbReference type="ARBA" id="ARBA00022475"/>
    </source>
</evidence>
<dbReference type="PANTHER" id="PTHR48086:SF3">
    <property type="entry name" value="SODIUM_PROLINE SYMPORTER"/>
    <property type="match status" value="1"/>
</dbReference>
<feature type="transmembrane region" description="Helical" evidence="14">
    <location>
        <begin position="164"/>
        <end position="184"/>
    </location>
</feature>
<evidence type="ECO:0000256" key="8">
    <source>
        <dbReference type="ARBA" id="ARBA00023053"/>
    </source>
</evidence>
<organism evidence="15 16">
    <name type="scientific">Oceanobacillus polygoni</name>
    <dbReference type="NCBI Taxonomy" id="1235259"/>
    <lineage>
        <taxon>Bacteria</taxon>
        <taxon>Bacillati</taxon>
        <taxon>Bacillota</taxon>
        <taxon>Bacilli</taxon>
        <taxon>Bacillales</taxon>
        <taxon>Bacillaceae</taxon>
        <taxon>Oceanobacillus</taxon>
    </lineage>
</organism>
<dbReference type="PANTHER" id="PTHR48086">
    <property type="entry name" value="SODIUM/PROLINE SYMPORTER-RELATED"/>
    <property type="match status" value="1"/>
</dbReference>
<comment type="similarity">
    <text evidence="2 13">Belongs to the sodium:solute symporter (SSF) (TC 2.A.21) family.</text>
</comment>
<evidence type="ECO:0000313" key="16">
    <source>
        <dbReference type="Proteomes" id="UP001138793"/>
    </source>
</evidence>
<dbReference type="EMBL" id="JAGGMB010000002">
    <property type="protein sequence ID" value="MBP2076555.1"/>
    <property type="molecule type" value="Genomic_DNA"/>
</dbReference>
<feature type="transmembrane region" description="Helical" evidence="14">
    <location>
        <begin position="80"/>
        <end position="99"/>
    </location>
</feature>
<evidence type="ECO:0000256" key="9">
    <source>
        <dbReference type="ARBA" id="ARBA00023065"/>
    </source>
</evidence>
<sequence>MPTVPDSLIWTIIMILVVYFGYIVWMGKRGGRHSKSMSGFATARGKVSPVLVGASFATTYSSANLFIGVPGLAYEYGTSVLWYTLGCFGVSWIGLLLFAKTFWRYNKKFGGVSTLPEWLGRRYNSKALQVIVAVLILFNVYYIVGQNVGLATIFESVLNIPYFWGIIIGVGITILYIGLGGAYAQIITDGIQGILMAITSILVFVSLFWTIGGGWNVFGELTKSLGAIDPNLTGFLSVGGPYDSAIAIMAVQFLLFSFVLMPHLLNKVLSLESEEQLAPFTLSAGVVLFFISTLMVLGGLAARVIFPSLASADSAIPAYVIESFPPILAAVIIIGIITAILSSTDSLYLGITSSIGNDFYKVLAPILSKKPIAADALDRNAVKVAKVSLIFAGLATLYISLDRPESLSILIQFSFSAIISGILAPVVLGYFWKKSNGPGAIAAVITGTVLYVIFTNQNIIGNIYLAMFFASVIAFVVMIVTCLATQRVTTSQQESITISKKSS</sequence>
<evidence type="ECO:0000256" key="12">
    <source>
        <dbReference type="ARBA" id="ARBA00033708"/>
    </source>
</evidence>
<feature type="transmembrane region" description="Helical" evidence="14">
    <location>
        <begin position="7"/>
        <end position="26"/>
    </location>
</feature>
<dbReference type="RefSeq" id="WP_149474620.1">
    <property type="nucleotide sequence ID" value="NZ_JAGGMB010000002.1"/>
</dbReference>
<evidence type="ECO:0000256" key="13">
    <source>
        <dbReference type="RuleBase" id="RU362091"/>
    </source>
</evidence>
<keyword evidence="9" id="KW-0406">Ion transport</keyword>
<evidence type="ECO:0000256" key="3">
    <source>
        <dbReference type="ARBA" id="ARBA00022448"/>
    </source>
</evidence>
<keyword evidence="10 14" id="KW-0472">Membrane</keyword>
<evidence type="ECO:0000313" key="15">
    <source>
        <dbReference type="EMBL" id="MBP2076555.1"/>
    </source>
</evidence>
<keyword evidence="5 14" id="KW-0812">Transmembrane</keyword>
<dbReference type="InterPro" id="IPR001734">
    <property type="entry name" value="Na/solute_symporter"/>
</dbReference>
<feature type="transmembrane region" description="Helical" evidence="14">
    <location>
        <begin position="463"/>
        <end position="484"/>
    </location>
</feature>
<keyword evidence="8" id="KW-0915">Sodium</keyword>
<feature type="transmembrane region" description="Helical" evidence="14">
    <location>
        <begin position="384"/>
        <end position="401"/>
    </location>
</feature>
<feature type="transmembrane region" description="Helical" evidence="14">
    <location>
        <begin position="407"/>
        <end position="432"/>
    </location>
</feature>
<keyword evidence="6" id="KW-0769">Symport</keyword>
<feature type="transmembrane region" description="Helical" evidence="14">
    <location>
        <begin position="191"/>
        <end position="211"/>
    </location>
</feature>
<evidence type="ECO:0000256" key="5">
    <source>
        <dbReference type="ARBA" id="ARBA00022692"/>
    </source>
</evidence>
<dbReference type="CDD" id="cd10322">
    <property type="entry name" value="SLC5sbd"/>
    <property type="match status" value="1"/>
</dbReference>